<name>A0A1E3GSX8_9GAMM</name>
<dbReference type="AlphaFoldDB" id="A0A1E3GSX8"/>
<dbReference type="STRING" id="291169.A9E74_01186"/>
<gene>
    <name evidence="3" type="primary">ybiO_1</name>
    <name evidence="3" type="ORF">A9E74_01186</name>
</gene>
<accession>A0A1E3GSX8</accession>
<keyword evidence="4" id="KW-1185">Reference proteome</keyword>
<evidence type="ECO:0000313" key="3">
    <source>
        <dbReference type="EMBL" id="ODN67114.1"/>
    </source>
</evidence>
<reference evidence="3 4" key="1">
    <citation type="submission" date="2016-07" db="EMBL/GenBank/DDBJ databases">
        <title>Draft Genome Sequence of Methylophaga muralis Bur 1.</title>
        <authorList>
            <person name="Vasilenko O.V."/>
            <person name="Doronina N.V."/>
            <person name="Shmareva M.N."/>
            <person name="Tarlachkov S.V."/>
            <person name="Mustakhimov I."/>
            <person name="Trotsenko Y.A."/>
        </authorList>
    </citation>
    <scope>NUCLEOTIDE SEQUENCE [LARGE SCALE GENOMIC DNA]</scope>
    <source>
        <strain evidence="3 4">Bur 1</strain>
    </source>
</reference>
<keyword evidence="1" id="KW-0812">Transmembrane</keyword>
<protein>
    <submittedName>
        <fullName evidence="3">Moderate conductance mechanosensitive channel YbiO</fullName>
    </submittedName>
</protein>
<keyword evidence="1" id="KW-1133">Transmembrane helix</keyword>
<proteinExistence type="predicted"/>
<evidence type="ECO:0000256" key="1">
    <source>
        <dbReference type="SAM" id="Phobius"/>
    </source>
</evidence>
<keyword evidence="2" id="KW-0732">Signal</keyword>
<comment type="caution">
    <text evidence="3">The sequence shown here is derived from an EMBL/GenBank/DDBJ whole genome shotgun (WGS) entry which is preliminary data.</text>
</comment>
<sequence length="181" mass="20018">MRIFDLKWKFSLFLLTTLLLSISATEIVVAETTATTNNQAHYSALADTLENEQSREKLIAELRDLAAAAGTMEQDAESVNLVAQPTFARQIANKTQSIAQEIVSTIGAGFSALSSIGSGDESTFDLQHMLDEIFMLLMVIASTLLMFYVLRSLARHAFRRANNWAEADGEYPVFEKSVPSY</sequence>
<keyword evidence="1" id="KW-0472">Membrane</keyword>
<evidence type="ECO:0000256" key="2">
    <source>
        <dbReference type="SAM" id="SignalP"/>
    </source>
</evidence>
<feature type="transmembrane region" description="Helical" evidence="1">
    <location>
        <begin position="133"/>
        <end position="150"/>
    </location>
</feature>
<feature type="chain" id="PRO_5009128636" evidence="2">
    <location>
        <begin position="31"/>
        <end position="181"/>
    </location>
</feature>
<dbReference type="Proteomes" id="UP000094379">
    <property type="component" value="Unassembled WGS sequence"/>
</dbReference>
<dbReference type="EMBL" id="MCRI01000009">
    <property type="protein sequence ID" value="ODN67114.1"/>
    <property type="molecule type" value="Genomic_DNA"/>
</dbReference>
<organism evidence="3 4">
    <name type="scientific">Methylophaga muralis</name>
    <dbReference type="NCBI Taxonomy" id="291169"/>
    <lineage>
        <taxon>Bacteria</taxon>
        <taxon>Pseudomonadati</taxon>
        <taxon>Pseudomonadota</taxon>
        <taxon>Gammaproteobacteria</taxon>
        <taxon>Thiotrichales</taxon>
        <taxon>Piscirickettsiaceae</taxon>
        <taxon>Methylophaga</taxon>
    </lineage>
</organism>
<feature type="signal peptide" evidence="2">
    <location>
        <begin position="1"/>
        <end position="30"/>
    </location>
</feature>
<dbReference type="RefSeq" id="WP_245652071.1">
    <property type="nucleotide sequence ID" value="NZ_MCRI01000009.1"/>
</dbReference>
<evidence type="ECO:0000313" key="4">
    <source>
        <dbReference type="Proteomes" id="UP000094379"/>
    </source>
</evidence>